<evidence type="ECO:0000256" key="2">
    <source>
        <dbReference type="ARBA" id="ARBA00022475"/>
    </source>
</evidence>
<evidence type="ECO:0000256" key="3">
    <source>
        <dbReference type="ARBA" id="ARBA00022692"/>
    </source>
</evidence>
<comment type="subcellular location">
    <subcellularLocation>
        <location evidence="1">Cell membrane</location>
        <topology evidence="1">Multi-pass membrane protein</topology>
    </subcellularLocation>
</comment>
<accession>A0ABT9WME9</accession>
<feature type="transmembrane region" description="Helical" evidence="6">
    <location>
        <begin position="184"/>
        <end position="206"/>
    </location>
</feature>
<evidence type="ECO:0000256" key="6">
    <source>
        <dbReference type="SAM" id="Phobius"/>
    </source>
</evidence>
<feature type="transmembrane region" description="Helical" evidence="6">
    <location>
        <begin position="159"/>
        <end position="178"/>
    </location>
</feature>
<keyword evidence="2" id="KW-1003">Cell membrane</keyword>
<feature type="transmembrane region" description="Helical" evidence="6">
    <location>
        <begin position="38"/>
        <end position="61"/>
    </location>
</feature>
<evidence type="ECO:0000313" key="8">
    <source>
        <dbReference type="Proteomes" id="UP001223586"/>
    </source>
</evidence>
<dbReference type="Proteomes" id="UP001223586">
    <property type="component" value="Unassembled WGS sequence"/>
</dbReference>
<feature type="transmembrane region" description="Helical" evidence="6">
    <location>
        <begin position="321"/>
        <end position="340"/>
    </location>
</feature>
<dbReference type="PIRSF" id="PIRSF038958">
    <property type="entry name" value="PG_synth_SpoVB"/>
    <property type="match status" value="1"/>
</dbReference>
<dbReference type="CDD" id="cd13124">
    <property type="entry name" value="MATE_SpoVB_like"/>
    <property type="match status" value="1"/>
</dbReference>
<sequence>MSKFLKGTMILILAGLITRVLGFINRIVLARIIGEEGVGLYMMVFPTLILVITITQLGLPIAISKCVAEADAKGDQQKVKKILAISLAITISLSIIFTPVLMGAASILSKTLFTDPRTYYPLIAITPIIPIIAISSVIRGYFQGKQNMKPAAYSQVLEQLVRIALIIVLTKSFLPYGIEFAAAGAMGASVIGELASLLYLFTVFKIKKTFRVRRKFFKSLYGGKRILQELMTVALPATGGRLIGSISWFLEPIVVSHSLALAGLTAAAATKQYGLLTGYALPLLMLPSFITHSLSTSLVPAISEANSQKNVYLVEYRLQQALRFALLTGGLSVVVLYVFAEPLMTIMYGSTNGAQFVKLMAPFFIFHYYQGPLQAVLQALNLARAAMINSLIGAAVKIAVILALASLPQFGIEGAALGIVTGTLLVTLLHFTTVLKQIQFTVYLLDYGKFFIAILLTGWLGHMFFTHFYTEHSLILRLLHAIIWTTLFYLILLFSFRLIKKEDLSRIPFLKSFF</sequence>
<dbReference type="InterPro" id="IPR002797">
    <property type="entry name" value="Polysacc_synth"/>
</dbReference>
<dbReference type="InterPro" id="IPR014249">
    <property type="entry name" value="Spore_V_B"/>
</dbReference>
<feature type="transmembrane region" description="Helical" evidence="6">
    <location>
        <begin position="414"/>
        <end position="435"/>
    </location>
</feature>
<feature type="transmembrane region" description="Helical" evidence="6">
    <location>
        <begin position="387"/>
        <end position="408"/>
    </location>
</feature>
<reference evidence="7 8" key="1">
    <citation type="submission" date="2023-07" db="EMBL/GenBank/DDBJ databases">
        <title>Genomic Encyclopedia of Type Strains, Phase IV (KMG-IV): sequencing the most valuable type-strain genomes for metagenomic binning, comparative biology and taxonomic classification.</title>
        <authorList>
            <person name="Goeker M."/>
        </authorList>
    </citation>
    <scope>NUCLEOTIDE SEQUENCE [LARGE SCALE GENOMIC DNA]</scope>
    <source>
        <strain evidence="7 8">DSM 23837</strain>
    </source>
</reference>
<keyword evidence="8" id="KW-1185">Reference proteome</keyword>
<dbReference type="PANTHER" id="PTHR30250:SF24">
    <property type="entry name" value="STAGE V SPORULATION PROTEIN B"/>
    <property type="match status" value="1"/>
</dbReference>
<feature type="transmembrane region" description="Helical" evidence="6">
    <location>
        <begin position="475"/>
        <end position="496"/>
    </location>
</feature>
<evidence type="ECO:0000256" key="4">
    <source>
        <dbReference type="ARBA" id="ARBA00022989"/>
    </source>
</evidence>
<keyword evidence="5 6" id="KW-0472">Membrane</keyword>
<name>A0ABT9WME9_9BACI</name>
<keyword evidence="4 6" id="KW-1133">Transmembrane helix</keyword>
<evidence type="ECO:0000256" key="5">
    <source>
        <dbReference type="ARBA" id="ARBA00023136"/>
    </source>
</evidence>
<evidence type="ECO:0000313" key="7">
    <source>
        <dbReference type="EMBL" id="MDQ0174289.1"/>
    </source>
</evidence>
<gene>
    <name evidence="7" type="ORF">J2S08_000120</name>
</gene>
<feature type="transmembrane region" description="Helical" evidence="6">
    <location>
        <begin position="447"/>
        <end position="469"/>
    </location>
</feature>
<comment type="caution">
    <text evidence="7">The sequence shown here is derived from an EMBL/GenBank/DDBJ whole genome shotgun (WGS) entry which is preliminary data.</text>
</comment>
<proteinExistence type="predicted"/>
<dbReference type="RefSeq" id="WP_307225640.1">
    <property type="nucleotide sequence ID" value="NZ_JAUSTT010000001.1"/>
</dbReference>
<dbReference type="InterPro" id="IPR050833">
    <property type="entry name" value="Poly_Biosynth_Transport"/>
</dbReference>
<keyword evidence="3 6" id="KW-0812">Transmembrane</keyword>
<evidence type="ECO:0000256" key="1">
    <source>
        <dbReference type="ARBA" id="ARBA00004651"/>
    </source>
</evidence>
<dbReference type="InterPro" id="IPR024923">
    <property type="entry name" value="PG_synth_SpoVB"/>
</dbReference>
<protein>
    <submittedName>
        <fullName evidence="7">Stage V sporulation protein B</fullName>
    </submittedName>
</protein>
<dbReference type="Pfam" id="PF01943">
    <property type="entry name" value="Polysacc_synt"/>
    <property type="match status" value="1"/>
</dbReference>
<organism evidence="7 8">
    <name type="scientific">Bacillus chungangensis</name>
    <dbReference type="NCBI Taxonomy" id="587633"/>
    <lineage>
        <taxon>Bacteria</taxon>
        <taxon>Bacillati</taxon>
        <taxon>Bacillota</taxon>
        <taxon>Bacilli</taxon>
        <taxon>Bacillales</taxon>
        <taxon>Bacillaceae</taxon>
        <taxon>Bacillus</taxon>
    </lineage>
</organism>
<dbReference type="NCBIfam" id="TIGR02900">
    <property type="entry name" value="spore_V_B"/>
    <property type="match status" value="1"/>
</dbReference>
<feature type="transmembrane region" description="Helical" evidence="6">
    <location>
        <begin position="119"/>
        <end position="138"/>
    </location>
</feature>
<dbReference type="PANTHER" id="PTHR30250">
    <property type="entry name" value="PST FAMILY PREDICTED COLANIC ACID TRANSPORTER"/>
    <property type="match status" value="1"/>
</dbReference>
<dbReference type="EMBL" id="JAUSTT010000001">
    <property type="protein sequence ID" value="MDQ0174289.1"/>
    <property type="molecule type" value="Genomic_DNA"/>
</dbReference>
<feature type="transmembrane region" description="Helical" evidence="6">
    <location>
        <begin position="82"/>
        <end position="107"/>
    </location>
</feature>